<organism evidence="1 2">
    <name type="scientific">Diplodia intermedia</name>
    <dbReference type="NCBI Taxonomy" id="856260"/>
    <lineage>
        <taxon>Eukaryota</taxon>
        <taxon>Fungi</taxon>
        <taxon>Dikarya</taxon>
        <taxon>Ascomycota</taxon>
        <taxon>Pezizomycotina</taxon>
        <taxon>Dothideomycetes</taxon>
        <taxon>Dothideomycetes incertae sedis</taxon>
        <taxon>Botryosphaeriales</taxon>
        <taxon>Botryosphaeriaceae</taxon>
        <taxon>Diplodia</taxon>
    </lineage>
</organism>
<evidence type="ECO:0000313" key="1">
    <source>
        <dbReference type="EMBL" id="KAL1639062.1"/>
    </source>
</evidence>
<accession>A0ABR3THY1</accession>
<protein>
    <submittedName>
        <fullName evidence="1">Uncharacterized protein</fullName>
    </submittedName>
</protein>
<proteinExistence type="predicted"/>
<sequence length="246" mass="27913">MIVDLARIPGLTSLLLPLVPQLDEAARPLTEERIRQAQFRKLIHLKLLHFPRNAWIMPDLITMVPALRDLELEYAWWLLADDGGSPPFLPLSTLLCTGNSSPLMPAPRLGETLERLRVYGTGWDGWEKDLDWAENFFGSLKFLRRLKVLEIPVQAPLDKLLHLLPDSLEELHLASTSGPSNPSEWLAVVSEAMARLAWAGLHSLTKIFLKLNWRDHFPQESRDMLHTTCSDLGIELTIVTDPFAFI</sequence>
<dbReference type="Proteomes" id="UP001521184">
    <property type="component" value="Unassembled WGS sequence"/>
</dbReference>
<comment type="caution">
    <text evidence="1">The sequence shown here is derived from an EMBL/GenBank/DDBJ whole genome shotgun (WGS) entry which is preliminary data.</text>
</comment>
<gene>
    <name evidence="1" type="ORF">SLS58_008263</name>
</gene>
<evidence type="ECO:0000313" key="2">
    <source>
        <dbReference type="Proteomes" id="UP001521184"/>
    </source>
</evidence>
<name>A0ABR3THY1_9PEZI</name>
<keyword evidence="2" id="KW-1185">Reference proteome</keyword>
<reference evidence="1 2" key="1">
    <citation type="journal article" date="2023" name="Plant Dis.">
        <title>First Report of Diplodia intermedia Causing Canker and Dieback Diseases on Apple Trees in Canada.</title>
        <authorList>
            <person name="Ellouze W."/>
            <person name="Ilyukhin E."/>
            <person name="Sulman M."/>
            <person name="Ali S."/>
        </authorList>
    </citation>
    <scope>NUCLEOTIDE SEQUENCE [LARGE SCALE GENOMIC DNA]</scope>
    <source>
        <strain evidence="1 2">M45-28</strain>
    </source>
</reference>
<dbReference type="EMBL" id="JAKEKT020000069">
    <property type="protein sequence ID" value="KAL1639062.1"/>
    <property type="molecule type" value="Genomic_DNA"/>
</dbReference>